<comment type="caution">
    <text evidence="1">The sequence shown here is derived from an EMBL/GenBank/DDBJ whole genome shotgun (WGS) entry which is preliminary data.</text>
</comment>
<proteinExistence type="predicted"/>
<protein>
    <submittedName>
        <fullName evidence="1">Uncharacterized protein</fullName>
    </submittedName>
</protein>
<dbReference type="EMBL" id="JAJSOF020000003">
    <property type="protein sequence ID" value="KAJ4450077.1"/>
    <property type="molecule type" value="Genomic_DNA"/>
</dbReference>
<dbReference type="PANTHER" id="PTHR47326">
    <property type="entry name" value="TRANSPOSABLE ELEMENT TC3 TRANSPOSASE-LIKE PROTEIN"/>
    <property type="match status" value="1"/>
</dbReference>
<gene>
    <name evidence="1" type="ORF">ANN_01484</name>
</gene>
<sequence>MFATTYVCEKLFSTMKIVKTKFRSRLTDKYLRDQLRLAGFVIGCVRQQIKCSVSVLTVEVNVNKYFTFLPLQVLPYVSGKGQLIVDILNKLRDFSRKLTLFVSQFREENATIFLKHTNTAVFTSVLEDFECNSGRENFRSGIGDRTQVFSSTRSKLFSCTVVNSTKQSLPSKETLRGHSDSSFRGKGYIQCCVGVRLCDMYSNQELAEIHFMYGKADGNAALARRFVPGEVPTATMSTSEDICTSPLPSVRVWNFNSPGLGRGRPRSTTPEVQEEILEAVNMTPSINTRRVALQVNVPHTTVWRLLKEYQLYPYHLQRV</sequence>
<organism evidence="1 2">
    <name type="scientific">Periplaneta americana</name>
    <name type="common">American cockroach</name>
    <name type="synonym">Blatta americana</name>
    <dbReference type="NCBI Taxonomy" id="6978"/>
    <lineage>
        <taxon>Eukaryota</taxon>
        <taxon>Metazoa</taxon>
        <taxon>Ecdysozoa</taxon>
        <taxon>Arthropoda</taxon>
        <taxon>Hexapoda</taxon>
        <taxon>Insecta</taxon>
        <taxon>Pterygota</taxon>
        <taxon>Neoptera</taxon>
        <taxon>Polyneoptera</taxon>
        <taxon>Dictyoptera</taxon>
        <taxon>Blattodea</taxon>
        <taxon>Blattoidea</taxon>
        <taxon>Blattidae</taxon>
        <taxon>Blattinae</taxon>
        <taxon>Periplaneta</taxon>
    </lineage>
</organism>
<name>A0ABQ8TWL2_PERAM</name>
<evidence type="ECO:0000313" key="1">
    <source>
        <dbReference type="EMBL" id="KAJ4450077.1"/>
    </source>
</evidence>
<dbReference type="PANTHER" id="PTHR47326:SF1">
    <property type="entry name" value="HTH PSQ-TYPE DOMAIN-CONTAINING PROTEIN"/>
    <property type="match status" value="1"/>
</dbReference>
<reference evidence="1 2" key="1">
    <citation type="journal article" date="2022" name="Allergy">
        <title>Genome assembly and annotation of Periplaneta americana reveal a comprehensive cockroach allergen profile.</title>
        <authorList>
            <person name="Wang L."/>
            <person name="Xiong Q."/>
            <person name="Saelim N."/>
            <person name="Wang L."/>
            <person name="Nong W."/>
            <person name="Wan A.T."/>
            <person name="Shi M."/>
            <person name="Liu X."/>
            <person name="Cao Q."/>
            <person name="Hui J.H.L."/>
            <person name="Sookrung N."/>
            <person name="Leung T.F."/>
            <person name="Tungtrongchitr A."/>
            <person name="Tsui S.K.W."/>
        </authorList>
    </citation>
    <scope>NUCLEOTIDE SEQUENCE [LARGE SCALE GENOMIC DNA]</scope>
    <source>
        <strain evidence="1">PWHHKU_190912</strain>
    </source>
</reference>
<keyword evidence="2" id="KW-1185">Reference proteome</keyword>
<dbReference type="Proteomes" id="UP001148838">
    <property type="component" value="Unassembled WGS sequence"/>
</dbReference>
<accession>A0ABQ8TWL2</accession>
<evidence type="ECO:0000313" key="2">
    <source>
        <dbReference type="Proteomes" id="UP001148838"/>
    </source>
</evidence>